<evidence type="ECO:0000313" key="9">
    <source>
        <dbReference type="Proteomes" id="UP001365405"/>
    </source>
</evidence>
<dbReference type="PANTHER" id="PTHR32322">
    <property type="entry name" value="INNER MEMBRANE TRANSPORTER"/>
    <property type="match status" value="1"/>
</dbReference>
<keyword evidence="4 6" id="KW-1133">Transmembrane helix</keyword>
<dbReference type="RefSeq" id="WP_341410438.1">
    <property type="nucleotide sequence ID" value="NZ_JBBUTH010000004.1"/>
</dbReference>
<evidence type="ECO:0000256" key="6">
    <source>
        <dbReference type="SAM" id="Phobius"/>
    </source>
</evidence>
<evidence type="ECO:0000256" key="3">
    <source>
        <dbReference type="ARBA" id="ARBA00022692"/>
    </source>
</evidence>
<reference evidence="8 9" key="1">
    <citation type="submission" date="2024-04" db="EMBL/GenBank/DDBJ databases">
        <title>Novel species of the genus Ideonella isolated from streams.</title>
        <authorList>
            <person name="Lu H."/>
        </authorList>
    </citation>
    <scope>NUCLEOTIDE SEQUENCE [LARGE SCALE GENOMIC DNA]</scope>
    <source>
        <strain evidence="8 9">DXS22W</strain>
    </source>
</reference>
<dbReference type="Pfam" id="PF00892">
    <property type="entry name" value="EamA"/>
    <property type="match status" value="2"/>
</dbReference>
<dbReference type="InterPro" id="IPR000620">
    <property type="entry name" value="EamA_dom"/>
</dbReference>
<dbReference type="PANTHER" id="PTHR32322:SF2">
    <property type="entry name" value="EAMA DOMAIN-CONTAINING PROTEIN"/>
    <property type="match status" value="1"/>
</dbReference>
<feature type="transmembrane region" description="Helical" evidence="6">
    <location>
        <begin position="86"/>
        <end position="103"/>
    </location>
</feature>
<feature type="transmembrane region" description="Helical" evidence="6">
    <location>
        <begin position="58"/>
        <end position="80"/>
    </location>
</feature>
<feature type="transmembrane region" description="Helical" evidence="6">
    <location>
        <begin position="203"/>
        <end position="225"/>
    </location>
</feature>
<sequence>MPWVFVAIWSTGFVVARLAMPHVPPLSFLSWRYALSVLAFALWMRVAGVAWPLGVRQWAHLGVSGVLMHAGYLGGVWAAVRAGAPAGTVALIVGLQPLLTALWESQRGRHAVAPLQWVGLLLGLAGLVLVVWPKMGAGEVTPANLGLTLLALGAITSGTLYQKRFVQPLDVRAGNAVQLAAALLVTLPFAALETAPMVWHPDVLIALAWSVLGLSLGGSSLLMMLIQRGAATRVTSLLYLVPPCTAVMAWWLFDERLGLLALAGMGLCAAGVVLVRRGDVR</sequence>
<evidence type="ECO:0000256" key="1">
    <source>
        <dbReference type="ARBA" id="ARBA00004141"/>
    </source>
</evidence>
<feature type="transmembrane region" description="Helical" evidence="6">
    <location>
        <begin position="259"/>
        <end position="275"/>
    </location>
</feature>
<organism evidence="8 9">
    <name type="scientific">Pseudaquabacterium inlustre</name>
    <dbReference type="NCBI Taxonomy" id="2984192"/>
    <lineage>
        <taxon>Bacteria</taxon>
        <taxon>Pseudomonadati</taxon>
        <taxon>Pseudomonadota</taxon>
        <taxon>Betaproteobacteria</taxon>
        <taxon>Burkholderiales</taxon>
        <taxon>Sphaerotilaceae</taxon>
        <taxon>Pseudaquabacterium</taxon>
    </lineage>
</organism>
<dbReference type="Proteomes" id="UP001365405">
    <property type="component" value="Unassembled WGS sequence"/>
</dbReference>
<dbReference type="EMBL" id="JBBUTH010000004">
    <property type="protein sequence ID" value="MEK8050344.1"/>
    <property type="molecule type" value="Genomic_DNA"/>
</dbReference>
<proteinExistence type="inferred from homology"/>
<feature type="transmembrane region" description="Helical" evidence="6">
    <location>
        <begin position="31"/>
        <end position="51"/>
    </location>
</feature>
<dbReference type="InterPro" id="IPR050638">
    <property type="entry name" value="AA-Vitamin_Transporters"/>
</dbReference>
<dbReference type="SUPFAM" id="SSF103481">
    <property type="entry name" value="Multidrug resistance efflux transporter EmrE"/>
    <property type="match status" value="2"/>
</dbReference>
<keyword evidence="5 6" id="KW-0472">Membrane</keyword>
<protein>
    <submittedName>
        <fullName evidence="8">DMT family transporter</fullName>
    </submittedName>
</protein>
<keyword evidence="3 6" id="KW-0812">Transmembrane</keyword>
<comment type="subcellular location">
    <subcellularLocation>
        <location evidence="1">Membrane</location>
        <topology evidence="1">Multi-pass membrane protein</topology>
    </subcellularLocation>
</comment>
<dbReference type="InterPro" id="IPR037185">
    <property type="entry name" value="EmrE-like"/>
</dbReference>
<comment type="caution">
    <text evidence="8">The sequence shown here is derived from an EMBL/GenBank/DDBJ whole genome shotgun (WGS) entry which is preliminary data.</text>
</comment>
<name>A0ABU9CHZ7_9BURK</name>
<evidence type="ECO:0000259" key="7">
    <source>
        <dbReference type="Pfam" id="PF00892"/>
    </source>
</evidence>
<evidence type="ECO:0000256" key="2">
    <source>
        <dbReference type="ARBA" id="ARBA00007362"/>
    </source>
</evidence>
<feature type="domain" description="EamA" evidence="7">
    <location>
        <begin position="6"/>
        <end position="131"/>
    </location>
</feature>
<feature type="transmembrane region" description="Helical" evidence="6">
    <location>
        <begin position="173"/>
        <end position="191"/>
    </location>
</feature>
<feature type="domain" description="EamA" evidence="7">
    <location>
        <begin position="146"/>
        <end position="275"/>
    </location>
</feature>
<feature type="transmembrane region" description="Helical" evidence="6">
    <location>
        <begin position="115"/>
        <end position="132"/>
    </location>
</feature>
<keyword evidence="9" id="KW-1185">Reference proteome</keyword>
<feature type="transmembrane region" description="Helical" evidence="6">
    <location>
        <begin position="144"/>
        <end position="161"/>
    </location>
</feature>
<feature type="transmembrane region" description="Helical" evidence="6">
    <location>
        <begin position="237"/>
        <end position="253"/>
    </location>
</feature>
<evidence type="ECO:0000256" key="5">
    <source>
        <dbReference type="ARBA" id="ARBA00023136"/>
    </source>
</evidence>
<comment type="similarity">
    <text evidence="2">Belongs to the EamA transporter family.</text>
</comment>
<evidence type="ECO:0000313" key="8">
    <source>
        <dbReference type="EMBL" id="MEK8050344.1"/>
    </source>
</evidence>
<gene>
    <name evidence="8" type="ORF">AACH10_08835</name>
</gene>
<evidence type="ECO:0000256" key="4">
    <source>
        <dbReference type="ARBA" id="ARBA00022989"/>
    </source>
</evidence>
<accession>A0ABU9CHZ7</accession>